<dbReference type="RefSeq" id="WP_012004077.1">
    <property type="nucleotide sequence ID" value="NC_009828.1"/>
</dbReference>
<dbReference type="OrthoDB" id="9776634at2"/>
<dbReference type="PIRSF" id="PIRSF000705">
    <property type="entry name" value="DNK"/>
    <property type="match status" value="1"/>
</dbReference>
<reference evidence="5 6" key="1">
    <citation type="submission" date="2007-08" db="EMBL/GenBank/DDBJ databases">
        <title>Complete sequence of Thermotoga lettingae TMO.</title>
        <authorList>
            <consortium name="US DOE Joint Genome Institute"/>
            <person name="Copeland A."/>
            <person name="Lucas S."/>
            <person name="Lapidus A."/>
            <person name="Barry K."/>
            <person name="Glavina del Rio T."/>
            <person name="Dalin E."/>
            <person name="Tice H."/>
            <person name="Pitluck S."/>
            <person name="Foster B."/>
            <person name="Bruce D."/>
            <person name="Schmutz J."/>
            <person name="Larimer F."/>
            <person name="Land M."/>
            <person name="Hauser L."/>
            <person name="Kyrpides N."/>
            <person name="Mikhailova N."/>
            <person name="Nelson K."/>
            <person name="Gogarten J.P."/>
            <person name="Noll K."/>
            <person name="Richardson P."/>
        </authorList>
    </citation>
    <scope>NUCLEOTIDE SEQUENCE [LARGE SCALE GENOMIC DNA]</scope>
    <source>
        <strain evidence="6">ATCC BAA-301 / DSM 14385 / NBRC 107922 / TMO</strain>
    </source>
</reference>
<dbReference type="KEGG" id="tle:Tlet_2047"/>
<evidence type="ECO:0000256" key="1">
    <source>
        <dbReference type="PIRSR" id="PIRSR000705-1"/>
    </source>
</evidence>
<dbReference type="PANTHER" id="PTHR10513:SF35">
    <property type="entry name" value="DEOXYADENOSINE KINASE"/>
    <property type="match status" value="1"/>
</dbReference>
<feature type="binding site" evidence="3">
    <location>
        <begin position="184"/>
        <end position="186"/>
    </location>
    <ligand>
        <name>ATP</name>
        <dbReference type="ChEBI" id="CHEBI:30616"/>
    </ligand>
</feature>
<gene>
    <name evidence="5" type="ordered locus">Tlet_2047</name>
</gene>
<dbReference type="GO" id="GO:0005737">
    <property type="term" value="C:cytoplasm"/>
    <property type="evidence" value="ECO:0007669"/>
    <property type="project" value="TreeGrafter"/>
</dbReference>
<dbReference type="PANTHER" id="PTHR10513">
    <property type="entry name" value="DEOXYNUCLEOSIDE KINASE"/>
    <property type="match status" value="1"/>
</dbReference>
<dbReference type="SUPFAM" id="SSF52540">
    <property type="entry name" value="P-loop containing nucleoside triphosphate hydrolases"/>
    <property type="match status" value="1"/>
</dbReference>
<protein>
    <submittedName>
        <fullName evidence="5">Deoxynucleoside kinase</fullName>
    </submittedName>
</protein>
<evidence type="ECO:0000259" key="4">
    <source>
        <dbReference type="Pfam" id="PF01712"/>
    </source>
</evidence>
<keyword evidence="5" id="KW-0808">Transferase</keyword>
<dbReference type="eggNOG" id="COG1428">
    <property type="taxonomic scope" value="Bacteria"/>
</dbReference>
<name>A8F8W7_PSELT</name>
<dbReference type="AlphaFoldDB" id="A8F8W7"/>
<dbReference type="GO" id="GO:0019136">
    <property type="term" value="F:deoxynucleoside kinase activity"/>
    <property type="evidence" value="ECO:0007669"/>
    <property type="project" value="InterPro"/>
</dbReference>
<organism evidence="5 6">
    <name type="scientific">Pseudothermotoga lettingae (strain ATCC BAA-301 / DSM 14385 / NBRC 107922 / TMO)</name>
    <name type="common">Thermotoga lettingae</name>
    <dbReference type="NCBI Taxonomy" id="416591"/>
    <lineage>
        <taxon>Bacteria</taxon>
        <taxon>Thermotogati</taxon>
        <taxon>Thermotogota</taxon>
        <taxon>Thermotogae</taxon>
        <taxon>Thermotogales</taxon>
        <taxon>Thermotogaceae</taxon>
        <taxon>Pseudothermotoga</taxon>
    </lineage>
</organism>
<dbReference type="EMBL" id="CP000812">
    <property type="protein sequence ID" value="ABV34601.1"/>
    <property type="molecule type" value="Genomic_DNA"/>
</dbReference>
<feature type="binding site" evidence="3">
    <location>
        <begin position="9"/>
        <end position="17"/>
    </location>
    <ligand>
        <name>ATP</name>
        <dbReference type="ChEBI" id="CHEBI:30616"/>
    </ligand>
</feature>
<keyword evidence="5" id="KW-0418">Kinase</keyword>
<feature type="binding site" evidence="2">
    <location>
        <position position="147"/>
    </location>
    <ligand>
        <name>substrate</name>
    </ligand>
</feature>
<dbReference type="Pfam" id="PF01712">
    <property type="entry name" value="dNK"/>
    <property type="match status" value="1"/>
</dbReference>
<evidence type="ECO:0000256" key="3">
    <source>
        <dbReference type="PIRSR" id="PIRSR000705-3"/>
    </source>
</evidence>
<evidence type="ECO:0000313" key="6">
    <source>
        <dbReference type="Proteomes" id="UP000002016"/>
    </source>
</evidence>
<evidence type="ECO:0000313" key="5">
    <source>
        <dbReference type="EMBL" id="ABV34601.1"/>
    </source>
</evidence>
<dbReference type="InterPro" id="IPR050566">
    <property type="entry name" value="Deoxyribonucleoside_kinase"/>
</dbReference>
<keyword evidence="3" id="KW-0547">Nucleotide-binding</keyword>
<feature type="domain" description="Deoxynucleoside kinase" evidence="4">
    <location>
        <begin position="5"/>
        <end position="197"/>
    </location>
</feature>
<dbReference type="InterPro" id="IPR002624">
    <property type="entry name" value="DCK/DGK"/>
</dbReference>
<keyword evidence="3" id="KW-0067">ATP-binding</keyword>
<accession>A8F8W7</accession>
<feature type="binding site" evidence="2">
    <location>
        <position position="33"/>
    </location>
    <ligand>
        <name>substrate</name>
    </ligand>
</feature>
<dbReference type="HOGENOM" id="CLU_030466_2_1_0"/>
<feature type="binding site" evidence="3">
    <location>
        <begin position="138"/>
        <end position="142"/>
    </location>
    <ligand>
        <name>ATP</name>
        <dbReference type="ChEBI" id="CHEBI:30616"/>
    </ligand>
</feature>
<keyword evidence="6" id="KW-1185">Reference proteome</keyword>
<dbReference type="STRING" id="416591.Tlet_2047"/>
<dbReference type="Proteomes" id="UP000002016">
    <property type="component" value="Chromosome"/>
</dbReference>
<evidence type="ECO:0000256" key="2">
    <source>
        <dbReference type="PIRSR" id="PIRSR000705-2"/>
    </source>
</evidence>
<feature type="binding site" evidence="2">
    <location>
        <position position="82"/>
    </location>
    <ligand>
        <name>substrate</name>
    </ligand>
</feature>
<dbReference type="GO" id="GO:0005524">
    <property type="term" value="F:ATP binding"/>
    <property type="evidence" value="ECO:0007669"/>
    <property type="project" value="UniProtKB-KW"/>
</dbReference>
<reference evidence="5 6" key="2">
    <citation type="journal article" date="2009" name="Proc. Natl. Acad. Sci. U.S.A.">
        <title>On the chimeric nature, thermophilic origin, and phylogenetic placement of the Thermotogales.</title>
        <authorList>
            <person name="Zhaxybayeva O."/>
            <person name="Swithers K.S."/>
            <person name="Lapierre P."/>
            <person name="Fournier G.P."/>
            <person name="Bickhart D.M."/>
            <person name="DeBoy R.T."/>
            <person name="Nelson K.E."/>
            <person name="Nesbo C.L."/>
            <person name="Doolittle W.F."/>
            <person name="Gogarten J.P."/>
            <person name="Noll K.M."/>
        </authorList>
    </citation>
    <scope>NUCLEOTIDE SEQUENCE [LARGE SCALE GENOMIC DNA]</scope>
    <source>
        <strain evidence="6">ATCC BAA-301 / DSM 14385 / NBRC 107922 / TMO</strain>
    </source>
</reference>
<proteinExistence type="predicted"/>
<feature type="active site" description="Proton acceptor" evidence="1">
    <location>
        <position position="81"/>
    </location>
</feature>
<dbReference type="InterPro" id="IPR027417">
    <property type="entry name" value="P-loop_NTPase"/>
</dbReference>
<dbReference type="Gene3D" id="3.40.50.300">
    <property type="entry name" value="P-loop containing nucleotide triphosphate hydrolases"/>
    <property type="match status" value="1"/>
</dbReference>
<dbReference type="InterPro" id="IPR031314">
    <property type="entry name" value="DNK_dom"/>
</dbReference>
<feature type="binding site" evidence="2">
    <location>
        <position position="58"/>
    </location>
    <ligand>
        <name>substrate</name>
    </ligand>
</feature>
<dbReference type="CDD" id="cd01673">
    <property type="entry name" value="dNK"/>
    <property type="match status" value="1"/>
</dbReference>
<feature type="binding site" evidence="2">
    <location>
        <position position="87"/>
    </location>
    <ligand>
        <name>substrate</name>
    </ligand>
</feature>
<sequence>MKPKIIVEGTVGAGKTTFINYISERLCLEPIYELTDSKLIQILENFYIDPSKWGFQLQIYFLTKRFKQMKIGCEKGNVVMDRSIFCDHIFPSVLLKRGEMTKLEYDIYKELHSNLIEFSTPPELMIYLKCSTKTAIDRIKKRGRLWELSIDENYWEILNREYEDFFGQYSLSSLLIINTDSVDERFSNIVQIVEEIFREPEKVIYEYNGNVVNKRSVANA</sequence>
<feature type="binding site" evidence="2">
    <location>
        <position position="47"/>
    </location>
    <ligand>
        <name>substrate</name>
    </ligand>
</feature>